<evidence type="ECO:0000313" key="3">
    <source>
        <dbReference type="Proteomes" id="UP001380822"/>
    </source>
</evidence>
<accession>A0ABU7ZSI8</accession>
<protein>
    <submittedName>
        <fullName evidence="2">DUF935 family protein</fullName>
    </submittedName>
</protein>
<sequence length="556" mass="60894">MPRIRQTEGLAAAPARTGPDGQRMPAAELGGPERSGPTVGGVRDPIGGNPSAGLTPGRLASILRAAVEGQWTDYLELAEEMEERDPHYRAVLGVRKRSVAQLPITVEAASDSPAHEEHADFIRRWIRRGTLRRSLFDIMDAAGKGFSAHEIIWESKPAHVWPQRMLYRPQRWFDADMIDRDTPRLRVNGGHEALPQHRYLLHVHKDKSGSLIRSGIAYAAAWSWMMKRFTDHDWAQFVRAYGQPIRLGKYDPNSSEEDRQRLWQAVRMIAGDLAAIIPEGMSVEFISALGSGANPEVQERRSAYLDQQISKLVLGQTTTTDAISGGHAVSQEHREVAGDIERADALLLSASITEQLVPWIISLNFGPQEDYPVVSIGRPDEMPIGEWVAAIKDLAPLGLRVETSQIYDRLGIEEPAEDAETIGGVQAAPLDPLAGLFAREGRPGRPAAGRTDPMLVGPYRVFVERMAAVAAEQEIAEALAARAAREAGPALGELTGQIRAEVMAARDMADLKDRLSRLKLDPRGFAAAMGRAIELAQMTGRAAVLEDLRAEDEADG</sequence>
<reference evidence="2 3" key="1">
    <citation type="submission" date="2024-02" db="EMBL/GenBank/DDBJ databases">
        <title>A new putative Pannonibacter species isolated from two cases of bloodstream infections in paediatric patients.</title>
        <authorList>
            <person name="Castellana S."/>
            <person name="De Laurentiis V."/>
            <person name="Grassi M."/>
            <person name="De Leonardis F."/>
            <person name="Mosca A."/>
            <person name="De Carlo C."/>
            <person name="Sparapano E."/>
            <person name="Ronga L."/>
            <person name="Santacroce L."/>
            <person name="Chironna M."/>
            <person name="De Robertis A."/>
            <person name="Bianco A."/>
            <person name="Del Sambro L."/>
            <person name="Capozzi L."/>
            <person name="Parisi A."/>
        </authorList>
    </citation>
    <scope>NUCLEOTIDE SEQUENCE [LARGE SCALE GENOMIC DNA]</scope>
    <source>
        <strain evidence="2 3">Pt2</strain>
    </source>
</reference>
<proteinExistence type="predicted"/>
<dbReference type="RefSeq" id="WP_334252409.1">
    <property type="nucleotide sequence ID" value="NZ_JBAKBE010000011.1"/>
</dbReference>
<dbReference type="Pfam" id="PF06074">
    <property type="entry name" value="Portal_Mu"/>
    <property type="match status" value="1"/>
</dbReference>
<gene>
    <name evidence="2" type="ORF">V6L76_17375</name>
</gene>
<feature type="region of interest" description="Disordered" evidence="1">
    <location>
        <begin position="1"/>
        <end position="53"/>
    </location>
</feature>
<dbReference type="InterPro" id="IPR009279">
    <property type="entry name" value="Portal_Mu"/>
</dbReference>
<comment type="caution">
    <text evidence="2">The sequence shown here is derived from an EMBL/GenBank/DDBJ whole genome shotgun (WGS) entry which is preliminary data.</text>
</comment>
<keyword evidence="3" id="KW-1185">Reference proteome</keyword>
<name>A0ABU7ZSI8_9HYPH</name>
<evidence type="ECO:0000313" key="2">
    <source>
        <dbReference type="EMBL" id="MEH0098037.1"/>
    </source>
</evidence>
<dbReference type="Proteomes" id="UP001380822">
    <property type="component" value="Unassembled WGS sequence"/>
</dbReference>
<evidence type="ECO:0000256" key="1">
    <source>
        <dbReference type="SAM" id="MobiDB-lite"/>
    </source>
</evidence>
<dbReference type="EMBL" id="JBAKBE010000011">
    <property type="protein sequence ID" value="MEH0098037.1"/>
    <property type="molecule type" value="Genomic_DNA"/>
</dbReference>
<organism evidence="2 3">
    <name type="scientific">Pannonibacter anstelovis</name>
    <dbReference type="NCBI Taxonomy" id="3121537"/>
    <lineage>
        <taxon>Bacteria</taxon>
        <taxon>Pseudomonadati</taxon>
        <taxon>Pseudomonadota</taxon>
        <taxon>Alphaproteobacteria</taxon>
        <taxon>Hyphomicrobiales</taxon>
        <taxon>Stappiaceae</taxon>
        <taxon>Pannonibacter</taxon>
    </lineage>
</organism>